<keyword evidence="2" id="KW-1185">Reference proteome</keyword>
<dbReference type="EMBL" id="FXTE01000001">
    <property type="protein sequence ID" value="SMO46584.1"/>
    <property type="molecule type" value="Genomic_DNA"/>
</dbReference>
<accession>A0A521BHH3</accession>
<name>A0A521BHH3_9RHOB</name>
<organism evidence="1 2">
    <name type="scientific">Ruegeria faecimaris</name>
    <dbReference type="NCBI Taxonomy" id="686389"/>
    <lineage>
        <taxon>Bacteria</taxon>
        <taxon>Pseudomonadati</taxon>
        <taxon>Pseudomonadota</taxon>
        <taxon>Alphaproteobacteria</taxon>
        <taxon>Rhodobacterales</taxon>
        <taxon>Roseobacteraceae</taxon>
        <taxon>Ruegeria</taxon>
    </lineage>
</organism>
<evidence type="ECO:0000313" key="2">
    <source>
        <dbReference type="Proteomes" id="UP000319555"/>
    </source>
</evidence>
<dbReference type="AlphaFoldDB" id="A0A521BHH3"/>
<sequence>MKCVNFTGKHFENSENVINIYIIVLNIFF</sequence>
<dbReference type="Proteomes" id="UP000319555">
    <property type="component" value="Unassembled WGS sequence"/>
</dbReference>
<gene>
    <name evidence="1" type="ORF">SAMN06265380_101855</name>
</gene>
<protein>
    <submittedName>
        <fullName evidence="1">Uncharacterized protein</fullName>
    </submittedName>
</protein>
<proteinExistence type="predicted"/>
<evidence type="ECO:0000313" key="1">
    <source>
        <dbReference type="EMBL" id="SMO46584.1"/>
    </source>
</evidence>
<reference evidence="1 2" key="1">
    <citation type="submission" date="2017-05" db="EMBL/GenBank/DDBJ databases">
        <authorList>
            <person name="Varghese N."/>
            <person name="Submissions S."/>
        </authorList>
    </citation>
    <scope>NUCLEOTIDE SEQUENCE [LARGE SCALE GENOMIC DNA]</scope>
    <source>
        <strain evidence="1 2">DSM 28009</strain>
    </source>
</reference>